<comment type="caution">
    <text evidence="10">The sequence shown here is derived from an EMBL/GenBank/DDBJ whole genome shotgun (WGS) entry which is preliminary data.</text>
</comment>
<dbReference type="Pfam" id="PF12829">
    <property type="entry name" value="Mhr1"/>
    <property type="match status" value="1"/>
</dbReference>
<dbReference type="GO" id="GO:0003697">
    <property type="term" value="F:single-stranded DNA binding"/>
    <property type="evidence" value="ECO:0007669"/>
    <property type="project" value="InterPro"/>
</dbReference>
<name>A0A9P0QQT8_9ASCO</name>
<evidence type="ECO:0000256" key="4">
    <source>
        <dbReference type="ARBA" id="ARBA00023015"/>
    </source>
</evidence>
<evidence type="ECO:0000313" key="10">
    <source>
        <dbReference type="EMBL" id="CAH2353249.1"/>
    </source>
</evidence>
<keyword evidence="5" id="KW-0496">Mitochondrion</keyword>
<accession>A0A9P0QQT8</accession>
<gene>
    <name evidence="10" type="ORF">CLIB1423_10S00672</name>
</gene>
<keyword evidence="6" id="KW-0804">Transcription</keyword>
<evidence type="ECO:0000256" key="2">
    <source>
        <dbReference type="ARBA" id="ARBA00010741"/>
    </source>
</evidence>
<evidence type="ECO:0000256" key="3">
    <source>
        <dbReference type="ARBA" id="ARBA00022980"/>
    </source>
</evidence>
<dbReference type="PANTHER" id="PTHR28184:SF1">
    <property type="entry name" value="LARGE RIBOSOMAL SUBUNIT PROTEIN ML67"/>
    <property type="match status" value="1"/>
</dbReference>
<evidence type="ECO:0000256" key="5">
    <source>
        <dbReference type="ARBA" id="ARBA00023128"/>
    </source>
</evidence>
<dbReference type="AlphaFoldDB" id="A0A9P0QQT8"/>
<evidence type="ECO:0000256" key="1">
    <source>
        <dbReference type="ARBA" id="ARBA00004173"/>
    </source>
</evidence>
<dbReference type="GO" id="GO:0000150">
    <property type="term" value="F:DNA strand exchange activity"/>
    <property type="evidence" value="ECO:0007669"/>
    <property type="project" value="InterPro"/>
</dbReference>
<dbReference type="Proteomes" id="UP000837801">
    <property type="component" value="Unassembled WGS sequence"/>
</dbReference>
<evidence type="ECO:0000256" key="7">
    <source>
        <dbReference type="ARBA" id="ARBA00023274"/>
    </source>
</evidence>
<dbReference type="GO" id="GO:1990904">
    <property type="term" value="C:ribonucleoprotein complex"/>
    <property type="evidence" value="ECO:0007669"/>
    <property type="project" value="UniProtKB-KW"/>
</dbReference>
<keyword evidence="11" id="KW-1185">Reference proteome</keyword>
<dbReference type="GO" id="GO:0005739">
    <property type="term" value="C:mitochondrion"/>
    <property type="evidence" value="ECO:0007669"/>
    <property type="project" value="UniProtKB-SubCell"/>
</dbReference>
<keyword evidence="7" id="KW-0687">Ribonucleoprotein</keyword>
<dbReference type="OrthoDB" id="5333655at2759"/>
<reference evidence="10" key="1">
    <citation type="submission" date="2022-03" db="EMBL/GenBank/DDBJ databases">
        <authorList>
            <person name="Legras J.-L."/>
            <person name="Devillers H."/>
            <person name="Grondin C."/>
        </authorList>
    </citation>
    <scope>NUCLEOTIDE SEQUENCE</scope>
    <source>
        <strain evidence="10">CLIB 1423</strain>
    </source>
</reference>
<organism evidence="10 11">
    <name type="scientific">[Candida] railenensis</name>
    <dbReference type="NCBI Taxonomy" id="45579"/>
    <lineage>
        <taxon>Eukaryota</taxon>
        <taxon>Fungi</taxon>
        <taxon>Dikarya</taxon>
        <taxon>Ascomycota</taxon>
        <taxon>Saccharomycotina</taxon>
        <taxon>Pichiomycetes</taxon>
        <taxon>Debaryomycetaceae</taxon>
        <taxon>Kurtzmaniella</taxon>
    </lineage>
</organism>
<keyword evidence="3" id="KW-0689">Ribosomal protein</keyword>
<dbReference type="GO" id="GO:0005840">
    <property type="term" value="C:ribosome"/>
    <property type="evidence" value="ECO:0007669"/>
    <property type="project" value="UniProtKB-KW"/>
</dbReference>
<dbReference type="EMBL" id="CAKXYY010000010">
    <property type="protein sequence ID" value="CAH2353249.1"/>
    <property type="molecule type" value="Genomic_DNA"/>
</dbReference>
<evidence type="ECO:0000256" key="6">
    <source>
        <dbReference type="ARBA" id="ARBA00023163"/>
    </source>
</evidence>
<comment type="subcellular location">
    <subcellularLocation>
        <location evidence="1">Mitochondrion</location>
    </subcellularLocation>
</comment>
<evidence type="ECO:0000313" key="11">
    <source>
        <dbReference type="Proteomes" id="UP000837801"/>
    </source>
</evidence>
<protein>
    <recommendedName>
        <fullName evidence="8">Large ribosomal subunit protein mL67</fullName>
    </recommendedName>
    <alternativeName>
        <fullName evidence="9">Mitochondrial homologous recombination protein 1</fullName>
    </alternativeName>
</protein>
<sequence>MAYKTTAEKRARKALIEHLKTRKINGARIAQGKKTVEDLQKLNLAPQIFLFKNLFSGQVLYSQVPAYHQDQIDEQFVRPNWQNRKPSRRNDLWRIMAVAEFANYEYAVAAYEGLVQLRQARDTELKKDAQELRKKNEDGNIWYSGQYRPTYSQEAVADLSHVIDEFGLENTKIMWENLWRKGEDEYWSEDVQHDSLPAHNPKHQTILLDELRGRAIEAFARERELLAGEQEQVHGDQVSTA</sequence>
<evidence type="ECO:0000256" key="9">
    <source>
        <dbReference type="ARBA" id="ARBA00035511"/>
    </source>
</evidence>
<keyword evidence="4" id="KW-0805">Transcription regulation</keyword>
<proteinExistence type="inferred from homology"/>
<comment type="similarity">
    <text evidence="2">Belongs to the mitochondrion-specific ribosomal protein mL67 family.</text>
</comment>
<dbReference type="InterPro" id="IPR024629">
    <property type="entry name" value="Ribosomal_mL67"/>
</dbReference>
<evidence type="ECO:0000256" key="8">
    <source>
        <dbReference type="ARBA" id="ARBA00035185"/>
    </source>
</evidence>
<dbReference type="GO" id="GO:0003735">
    <property type="term" value="F:structural constituent of ribosome"/>
    <property type="evidence" value="ECO:0007669"/>
    <property type="project" value="TreeGrafter"/>
</dbReference>
<dbReference type="PANTHER" id="PTHR28184">
    <property type="entry name" value="MITOCHONDRIAL HOMOLOGOUS RECOMBINATION PROTEIN 1"/>
    <property type="match status" value="1"/>
</dbReference>